<dbReference type="PROSITE" id="PS51412">
    <property type="entry name" value="MACPF_2"/>
    <property type="match status" value="1"/>
</dbReference>
<dbReference type="Proteomes" id="UP001418222">
    <property type="component" value="Unassembled WGS sequence"/>
</dbReference>
<name>A0AAP0FWP1_9ASPA</name>
<evidence type="ECO:0000259" key="1">
    <source>
        <dbReference type="PROSITE" id="PS51412"/>
    </source>
</evidence>
<protein>
    <submittedName>
        <fullName evidence="2">MACPF domain-containing protein CAD1</fullName>
    </submittedName>
</protein>
<dbReference type="PRINTS" id="PR00764">
    <property type="entry name" value="COMPLEMENTC9"/>
</dbReference>
<proteinExistence type="predicted"/>
<dbReference type="PANTHER" id="PTHR33199">
    <property type="entry name" value="MACPF DOMAIN-CONTAINING PROTEIN CAD1"/>
    <property type="match status" value="1"/>
</dbReference>
<dbReference type="PANTHER" id="PTHR33199:SF15">
    <property type="entry name" value="MACPF DOMAIN-CONTAINING PROTEIN CAD1-LIKE"/>
    <property type="match status" value="1"/>
</dbReference>
<dbReference type="InterPro" id="IPR001862">
    <property type="entry name" value="MAC_perforin"/>
</dbReference>
<keyword evidence="3" id="KW-1185">Reference proteome</keyword>
<dbReference type="GO" id="GO:2000031">
    <property type="term" value="P:regulation of salicylic acid mediated signaling pathway"/>
    <property type="evidence" value="ECO:0007669"/>
    <property type="project" value="InterPro"/>
</dbReference>
<dbReference type="AlphaFoldDB" id="A0AAP0FWP1"/>
<evidence type="ECO:0000313" key="3">
    <source>
        <dbReference type="Proteomes" id="UP001418222"/>
    </source>
</evidence>
<dbReference type="InterPro" id="IPR020864">
    <property type="entry name" value="MACPF"/>
</dbReference>
<gene>
    <name evidence="2" type="primary">CAD1</name>
    <name evidence="2" type="ORF">KSP39_PZI020847</name>
</gene>
<comment type="caution">
    <text evidence="2">The sequence shown here is derived from an EMBL/GenBank/DDBJ whole genome shotgun (WGS) entry which is preliminary data.</text>
</comment>
<sequence length="573" mass="64477">MEENAAIGVIRTSIQALGSGFDANCDARLLYCKGAAGSKIVQVDEEHLRDQLAFDDVMVPQVSTDMRFSQEIEGRQSTVVCTYLEMVEFFNKRAQLSGTTPLGGFNFAFNFCGSKKIDMASTKSLAMDGIFIPLCKIMLTKQPSSLKEAVNTDVPSSWEPSLLASFIENYGTHVITSVTIGGKDVIYVKQHSSSPLSFMDIKNYIQDIGDQRFSENEDNSGSTLMKMNDKAADPLSFNSQGIYPQPPSAPYLSAKEDVTVIFRRRGGDDLIQSHSNWTKTVRQAPAIIEMTFVPITSLLNGIPGKDHLIRAITLYLEYKPPIEELHYFLDFQVARIWAPIREHLPGHNRREPVCPYLQFSVMGQKLYISQEQVSIRRRPITGLRLCLEGLKRDRLMIHMQHLVSLPKILRRYWDSHIPIGMPTWCGPEEQDSRWFQPVRWKNFSHVSTAPIEYNEAFIGDLSCAFVVTGTQLGVWDFGAKNVLHLKLLYSKIPGCAIKRSFWDHNPNVEEPTQSTDSQGSSSRNVGKLRKLLDMSEMSVGPDDVPGHWIVTGGKLGVERGKIVVRVKYSLLNY</sequence>
<dbReference type="EMBL" id="JBBWWQ010000018">
    <property type="protein sequence ID" value="KAK8921217.1"/>
    <property type="molecule type" value="Genomic_DNA"/>
</dbReference>
<dbReference type="InterPro" id="IPR044663">
    <property type="entry name" value="CAD1/NSL1-like"/>
</dbReference>
<dbReference type="SMART" id="SM00457">
    <property type="entry name" value="MACPF"/>
    <property type="match status" value="1"/>
</dbReference>
<dbReference type="Pfam" id="PF01823">
    <property type="entry name" value="MACPF"/>
    <property type="match status" value="1"/>
</dbReference>
<feature type="domain" description="MACPF" evidence="1">
    <location>
        <begin position="1"/>
        <end position="329"/>
    </location>
</feature>
<dbReference type="GO" id="GO:0009626">
    <property type="term" value="P:plant-type hypersensitive response"/>
    <property type="evidence" value="ECO:0007669"/>
    <property type="project" value="TreeGrafter"/>
</dbReference>
<organism evidence="2 3">
    <name type="scientific">Platanthera zijinensis</name>
    <dbReference type="NCBI Taxonomy" id="2320716"/>
    <lineage>
        <taxon>Eukaryota</taxon>
        <taxon>Viridiplantae</taxon>
        <taxon>Streptophyta</taxon>
        <taxon>Embryophyta</taxon>
        <taxon>Tracheophyta</taxon>
        <taxon>Spermatophyta</taxon>
        <taxon>Magnoliopsida</taxon>
        <taxon>Liliopsida</taxon>
        <taxon>Asparagales</taxon>
        <taxon>Orchidaceae</taxon>
        <taxon>Orchidoideae</taxon>
        <taxon>Orchideae</taxon>
        <taxon>Orchidinae</taxon>
        <taxon>Platanthera</taxon>
    </lineage>
</organism>
<dbReference type="GO" id="GO:0005579">
    <property type="term" value="C:membrane attack complex"/>
    <property type="evidence" value="ECO:0007669"/>
    <property type="project" value="InterPro"/>
</dbReference>
<evidence type="ECO:0000313" key="2">
    <source>
        <dbReference type="EMBL" id="KAK8921217.1"/>
    </source>
</evidence>
<accession>A0AAP0FWP1</accession>
<reference evidence="2 3" key="1">
    <citation type="journal article" date="2022" name="Nat. Plants">
        <title>Genomes of leafy and leafless Platanthera orchids illuminate the evolution of mycoheterotrophy.</title>
        <authorList>
            <person name="Li M.H."/>
            <person name="Liu K.W."/>
            <person name="Li Z."/>
            <person name="Lu H.C."/>
            <person name="Ye Q.L."/>
            <person name="Zhang D."/>
            <person name="Wang J.Y."/>
            <person name="Li Y.F."/>
            <person name="Zhong Z.M."/>
            <person name="Liu X."/>
            <person name="Yu X."/>
            <person name="Liu D.K."/>
            <person name="Tu X.D."/>
            <person name="Liu B."/>
            <person name="Hao Y."/>
            <person name="Liao X.Y."/>
            <person name="Jiang Y.T."/>
            <person name="Sun W.H."/>
            <person name="Chen J."/>
            <person name="Chen Y.Q."/>
            <person name="Ai Y."/>
            <person name="Zhai J.W."/>
            <person name="Wu S.S."/>
            <person name="Zhou Z."/>
            <person name="Hsiao Y.Y."/>
            <person name="Wu W.L."/>
            <person name="Chen Y.Y."/>
            <person name="Lin Y.F."/>
            <person name="Hsu J.L."/>
            <person name="Li C.Y."/>
            <person name="Wang Z.W."/>
            <person name="Zhao X."/>
            <person name="Zhong W.Y."/>
            <person name="Ma X.K."/>
            <person name="Ma L."/>
            <person name="Huang J."/>
            <person name="Chen G.Z."/>
            <person name="Huang M.Z."/>
            <person name="Huang L."/>
            <person name="Peng D.H."/>
            <person name="Luo Y.B."/>
            <person name="Zou S.Q."/>
            <person name="Chen S.P."/>
            <person name="Lan S."/>
            <person name="Tsai W.C."/>
            <person name="Van de Peer Y."/>
            <person name="Liu Z.J."/>
        </authorList>
    </citation>
    <scope>NUCLEOTIDE SEQUENCE [LARGE SCALE GENOMIC DNA]</scope>
    <source>
        <strain evidence="2">Lor287</strain>
    </source>
</reference>